<organism evidence="2 3">
    <name type="scientific">Stylophora pistillata</name>
    <name type="common">Smooth cauliflower coral</name>
    <dbReference type="NCBI Taxonomy" id="50429"/>
    <lineage>
        <taxon>Eukaryota</taxon>
        <taxon>Metazoa</taxon>
        <taxon>Cnidaria</taxon>
        <taxon>Anthozoa</taxon>
        <taxon>Hexacorallia</taxon>
        <taxon>Scleractinia</taxon>
        <taxon>Astrocoeniina</taxon>
        <taxon>Pocilloporidae</taxon>
        <taxon>Stylophora</taxon>
    </lineage>
</organism>
<evidence type="ECO:0000256" key="1">
    <source>
        <dbReference type="SAM" id="Coils"/>
    </source>
</evidence>
<dbReference type="OrthoDB" id="5984642at2759"/>
<feature type="coiled-coil region" evidence="1">
    <location>
        <begin position="452"/>
        <end position="510"/>
    </location>
</feature>
<protein>
    <recommendedName>
        <fullName evidence="4">DDE Tnp4 domain-containing protein</fullName>
    </recommendedName>
</protein>
<gene>
    <name evidence="2" type="ORF">AWC38_SpisGene10210</name>
</gene>
<accession>A0A2B4S716</accession>
<keyword evidence="1" id="KW-0175">Coiled coil</keyword>
<dbReference type="AlphaFoldDB" id="A0A2B4S716"/>
<evidence type="ECO:0000313" key="2">
    <source>
        <dbReference type="EMBL" id="PFX25176.1"/>
    </source>
</evidence>
<keyword evidence="3" id="KW-1185">Reference proteome</keyword>
<proteinExistence type="predicted"/>
<dbReference type="EMBL" id="LSMT01000157">
    <property type="protein sequence ID" value="PFX25176.1"/>
    <property type="molecule type" value="Genomic_DNA"/>
</dbReference>
<evidence type="ECO:0000313" key="3">
    <source>
        <dbReference type="Proteomes" id="UP000225706"/>
    </source>
</evidence>
<sequence>MIARFGRPVPVLCMMNNYMIDYIYQAHSHRILQWNDSILNPHSLEIYSNAITAKGSSLDNCFGFIDGIVRPISRPGQNQRIVYYGHKRVHGVKHKTVALPNGIIGNMYGPIERRRHDAAMLADSNFLQDMQRYASSPGPAGRPLCVYEDPAYPLRVHLQTPFRNMILTPQMDLAQAIIEQKGNLKSRKEGKERSFKGDGITNRDTCSRVRSANVEDTGWHEGWYIAIVKDVIENQEETAKIAYVVEPSATYDISVEELLEKGMIKLYEGDEMEHIYEVGARVKIKWTKEEIGGTKWRPGWYVGEVQESDAKQNEITVQFDAELEKNLPGISVFRKLKCPDSSKIPLPASSTATSFKIGAFASTVSDSATSPSAILPSIASPSTISVNTPSAEATALVALLGSQPFNDNFSIKELAGTQINISAVFNAKDKVLKDMWLLTAGDRLSLRGFCSSAQETKQNKEKEHKRRRLIEEFFTSKKDRSTKLAISLGNQQQKKKLEKEKQKCKRLQVGWKHFREEGKEYVPVPLAKGGGSRYLTIPLSSNRVDVMRLSKTVFFPNGESHMGKKKTCYLHLEISTTSNLSVTLKVNEKEIPFTIGNYMEASKLKDVRLNLLSRRVISSSNESDDGLPPMLTSDDSPTFEWACVAGNSTENRQDDSTGLIGTTEQRESLRREQDIEYELSLKAEREKRISFEMANAEAQQKKRVQEARATRVLTETETDFLTIEVRHPSMGVCSLDPPGTSREINLSDSKEDTSACENQSDVQPVACSPMKPAPEEFKHFKRLLLDNKFEEARKILAQNKGDFQKELEVKIPSGLKDLRRDDFATVLIPDDVNRPRGQCLFALKATPNEECLFNASSILVHGNESAAMFTRLLVAGELYVNASFYADHDVFVDTIRSNTDLSLDTLFTVALSEAEMAVLIIILGYEPNHFVPLISEDEFADCPIKQENTASAGRKTKQGTLLSFMKTPPVPKISSDNSCSTKTVPLDLYLVRKEMLWQKNLVWTLSQMLKSQRIRQSKRFVTNGRMSFRGLLFEKKTKPYFEVCCDAPYAAGKTQFLTGCTSTKMETIQKHAASNGHLLSQAAVLPKQKPVRETIIAQSLAKGKKEQEEKERREVAVKITTAYFLAKE</sequence>
<reference evidence="3" key="1">
    <citation type="journal article" date="2017" name="bioRxiv">
        <title>Comparative analysis of the genomes of Stylophora pistillata and Acropora digitifera provides evidence for extensive differences between species of corals.</title>
        <authorList>
            <person name="Voolstra C.R."/>
            <person name="Li Y."/>
            <person name="Liew Y.J."/>
            <person name="Baumgarten S."/>
            <person name="Zoccola D."/>
            <person name="Flot J.-F."/>
            <person name="Tambutte S."/>
            <person name="Allemand D."/>
            <person name="Aranda M."/>
        </authorList>
    </citation>
    <scope>NUCLEOTIDE SEQUENCE [LARGE SCALE GENOMIC DNA]</scope>
</reference>
<name>A0A2B4S716_STYPI</name>
<evidence type="ECO:0008006" key="4">
    <source>
        <dbReference type="Google" id="ProtNLM"/>
    </source>
</evidence>
<dbReference type="Proteomes" id="UP000225706">
    <property type="component" value="Unassembled WGS sequence"/>
</dbReference>
<comment type="caution">
    <text evidence="2">The sequence shown here is derived from an EMBL/GenBank/DDBJ whole genome shotgun (WGS) entry which is preliminary data.</text>
</comment>